<dbReference type="PANTHER" id="PTHR43236">
    <property type="entry name" value="ANTITOXIN HIGA1"/>
    <property type="match status" value="1"/>
</dbReference>
<dbReference type="Pfam" id="PF01381">
    <property type="entry name" value="HTH_3"/>
    <property type="match status" value="1"/>
</dbReference>
<evidence type="ECO:0000313" key="2">
    <source>
        <dbReference type="EMBL" id="MFD1189078.1"/>
    </source>
</evidence>
<sequence>MEHKTIMKASRRPPEGFDVHIGRRLRVGRKAAGLTQQGVGDALGLTFQQVQKYEQGQNRISASALYRISALLGLPVDFFIEGLNPHEALEGVSEKTNADRADWRNSVRALRSASDQQDLADACALMRQTSVRRRLAEIVAELTGQR</sequence>
<proteinExistence type="predicted"/>
<evidence type="ECO:0000313" key="3">
    <source>
        <dbReference type="Proteomes" id="UP001597216"/>
    </source>
</evidence>
<dbReference type="InterPro" id="IPR001387">
    <property type="entry name" value="Cro/C1-type_HTH"/>
</dbReference>
<accession>A0ABW3SWP3</accession>
<reference evidence="3" key="1">
    <citation type="journal article" date="2019" name="Int. J. Syst. Evol. Microbiol.">
        <title>The Global Catalogue of Microorganisms (GCM) 10K type strain sequencing project: providing services to taxonomists for standard genome sequencing and annotation.</title>
        <authorList>
            <consortium name="The Broad Institute Genomics Platform"/>
            <consortium name="The Broad Institute Genome Sequencing Center for Infectious Disease"/>
            <person name="Wu L."/>
            <person name="Ma J."/>
        </authorList>
    </citation>
    <scope>NUCLEOTIDE SEQUENCE [LARGE SCALE GENOMIC DNA]</scope>
    <source>
        <strain evidence="3">CCUG 55074</strain>
    </source>
</reference>
<dbReference type="Proteomes" id="UP001597216">
    <property type="component" value="Unassembled WGS sequence"/>
</dbReference>
<dbReference type="RefSeq" id="WP_377352004.1">
    <property type="nucleotide sequence ID" value="NZ_JBHTLQ010000001.1"/>
</dbReference>
<feature type="domain" description="HTH cro/C1-type" evidence="1">
    <location>
        <begin position="25"/>
        <end position="79"/>
    </location>
</feature>
<dbReference type="SMART" id="SM00530">
    <property type="entry name" value="HTH_XRE"/>
    <property type="match status" value="1"/>
</dbReference>
<gene>
    <name evidence="2" type="ORF">ACFQ27_00675</name>
</gene>
<dbReference type="InterPro" id="IPR010982">
    <property type="entry name" value="Lambda_DNA-bd_dom_sf"/>
</dbReference>
<protein>
    <submittedName>
        <fullName evidence="2">Helix-turn-helix domain-containing protein</fullName>
    </submittedName>
</protein>
<keyword evidence="3" id="KW-1185">Reference proteome</keyword>
<dbReference type="PROSITE" id="PS50943">
    <property type="entry name" value="HTH_CROC1"/>
    <property type="match status" value="1"/>
</dbReference>
<organism evidence="2 3">
    <name type="scientific">Phenylobacterium conjunctum</name>
    <dbReference type="NCBI Taxonomy" id="1298959"/>
    <lineage>
        <taxon>Bacteria</taxon>
        <taxon>Pseudomonadati</taxon>
        <taxon>Pseudomonadota</taxon>
        <taxon>Alphaproteobacteria</taxon>
        <taxon>Caulobacterales</taxon>
        <taxon>Caulobacteraceae</taxon>
        <taxon>Phenylobacterium</taxon>
    </lineage>
</organism>
<dbReference type="Gene3D" id="1.10.260.40">
    <property type="entry name" value="lambda repressor-like DNA-binding domains"/>
    <property type="match status" value="1"/>
</dbReference>
<dbReference type="EMBL" id="JBHTLQ010000001">
    <property type="protein sequence ID" value="MFD1189078.1"/>
    <property type="molecule type" value="Genomic_DNA"/>
</dbReference>
<evidence type="ECO:0000259" key="1">
    <source>
        <dbReference type="PROSITE" id="PS50943"/>
    </source>
</evidence>
<dbReference type="PANTHER" id="PTHR43236:SF1">
    <property type="entry name" value="BLL7220 PROTEIN"/>
    <property type="match status" value="1"/>
</dbReference>
<dbReference type="InterPro" id="IPR052345">
    <property type="entry name" value="Rad_response_metalloprotease"/>
</dbReference>
<dbReference type="SUPFAM" id="SSF47413">
    <property type="entry name" value="lambda repressor-like DNA-binding domains"/>
    <property type="match status" value="1"/>
</dbReference>
<comment type="caution">
    <text evidence="2">The sequence shown here is derived from an EMBL/GenBank/DDBJ whole genome shotgun (WGS) entry which is preliminary data.</text>
</comment>
<dbReference type="CDD" id="cd00093">
    <property type="entry name" value="HTH_XRE"/>
    <property type="match status" value="1"/>
</dbReference>
<name>A0ABW3SWP3_9CAUL</name>